<keyword evidence="2" id="KW-1185">Reference proteome</keyword>
<dbReference type="AlphaFoldDB" id="A0A9R0W7T8"/>
<proteinExistence type="predicted"/>
<gene>
    <name evidence="1" type="ORF">TRITD_4Bv1G016200</name>
</gene>
<evidence type="ECO:0000313" key="2">
    <source>
        <dbReference type="Proteomes" id="UP000324705"/>
    </source>
</evidence>
<evidence type="ECO:0000313" key="1">
    <source>
        <dbReference type="EMBL" id="VAI01798.1"/>
    </source>
</evidence>
<sequence length="114" mass="13707">MVLLMRMNLFVMLHFLRVISLWSTMQRRLYLYCFLPLRMGYSVIIGVSDKVLLNFWEIFCSRWLELLGRQSLRVEAMMKVLAQRPRDVQLLKFLEGRNAMRFLLPFIWSVLMSA</sequence>
<organism evidence="1 2">
    <name type="scientific">Triticum turgidum subsp. durum</name>
    <name type="common">Durum wheat</name>
    <name type="synonym">Triticum durum</name>
    <dbReference type="NCBI Taxonomy" id="4567"/>
    <lineage>
        <taxon>Eukaryota</taxon>
        <taxon>Viridiplantae</taxon>
        <taxon>Streptophyta</taxon>
        <taxon>Embryophyta</taxon>
        <taxon>Tracheophyta</taxon>
        <taxon>Spermatophyta</taxon>
        <taxon>Magnoliopsida</taxon>
        <taxon>Liliopsida</taxon>
        <taxon>Poales</taxon>
        <taxon>Poaceae</taxon>
        <taxon>BOP clade</taxon>
        <taxon>Pooideae</taxon>
        <taxon>Triticodae</taxon>
        <taxon>Triticeae</taxon>
        <taxon>Triticinae</taxon>
        <taxon>Triticum</taxon>
    </lineage>
</organism>
<dbReference type="Gramene" id="TRITD4Bv1G016200.20">
    <property type="protein sequence ID" value="TRITD4Bv1G016200.20"/>
    <property type="gene ID" value="TRITD4Bv1G016200"/>
</dbReference>
<dbReference type="Proteomes" id="UP000324705">
    <property type="component" value="Chromosome 4B"/>
</dbReference>
<accession>A0A9R0W7T8</accession>
<reference evidence="1 2" key="1">
    <citation type="submission" date="2017-09" db="EMBL/GenBank/DDBJ databases">
        <authorList>
            <consortium name="International Durum Wheat Genome Sequencing Consortium (IDWGSC)"/>
            <person name="Milanesi L."/>
        </authorList>
    </citation>
    <scope>NUCLEOTIDE SEQUENCE [LARGE SCALE GENOMIC DNA]</scope>
    <source>
        <strain evidence="2">cv. Svevo</strain>
    </source>
</reference>
<protein>
    <submittedName>
        <fullName evidence="1">Uncharacterized protein</fullName>
    </submittedName>
</protein>
<name>A0A9R0W7T8_TRITD</name>
<dbReference type="EMBL" id="LT934118">
    <property type="protein sequence ID" value="VAI01798.1"/>
    <property type="molecule type" value="Genomic_DNA"/>
</dbReference>